<dbReference type="KEGG" id="vg:40075074"/>
<sequence>MNTSDKELNQLQSELSKLVGTNAAEQIFNDAVKKVKGETEPKAGRKGYNINVLLGGLSSTAGVVLVNRSIPSAVGGVVTTAAASYYFSEENRESSLLKDMMIGAAAGVLGSAGVDAVMKLMASGEAEDTVTDLADAELED</sequence>
<dbReference type="RefSeq" id="YP_009599345.1">
    <property type="nucleotide sequence ID" value="NC_041916.1"/>
</dbReference>
<name>A0A1Q2U2S8_9CAUD</name>
<keyword evidence="2" id="KW-1185">Reference proteome</keyword>
<dbReference type="Proteomes" id="UP000221243">
    <property type="component" value="Segment"/>
</dbReference>
<evidence type="ECO:0000313" key="2">
    <source>
        <dbReference type="Proteomes" id="UP000221243"/>
    </source>
</evidence>
<accession>A0A1Q2U2S8</accession>
<dbReference type="GeneID" id="40075074"/>
<organism evidence="1 2">
    <name type="scientific">Vibrio phage pTD1</name>
    <dbReference type="NCBI Taxonomy" id="1938577"/>
    <lineage>
        <taxon>Viruses</taxon>
        <taxon>Duplodnaviria</taxon>
        <taxon>Heunggongvirae</taxon>
        <taxon>Uroviricota</taxon>
        <taxon>Caudoviricetes</taxon>
        <taxon>Chimalliviridae</taxon>
        <taxon>Gorgonvirinae</taxon>
        <taxon>Tidunavirus</taxon>
        <taxon>Tidunavirus pTD1</taxon>
    </lineage>
</organism>
<protein>
    <submittedName>
        <fullName evidence="1">Uncharacterized protein</fullName>
    </submittedName>
</protein>
<dbReference type="EMBL" id="AP017972">
    <property type="protein sequence ID" value="BAW98267.1"/>
    <property type="molecule type" value="Genomic_DNA"/>
</dbReference>
<evidence type="ECO:0000313" key="1">
    <source>
        <dbReference type="EMBL" id="BAW98267.1"/>
    </source>
</evidence>
<proteinExistence type="predicted"/>
<reference evidence="1 2" key="1">
    <citation type="submission" date="2017-01" db="EMBL/GenBank/DDBJ databases">
        <title>Complete Genome Sequence of Vibrio Parahaemolyticus Bacteriophage pTD1.</title>
        <authorList>
            <person name="Midorikawa Y."/>
            <person name="Sano M."/>
        </authorList>
    </citation>
    <scope>NUCLEOTIDE SEQUENCE [LARGE SCALE GENOMIC DNA]</scope>
    <source>
        <strain evidence="1">PTD1</strain>
    </source>
</reference>